<dbReference type="InterPro" id="IPR051237">
    <property type="entry name" value="Ferric-chelate_Red/DefProt"/>
</dbReference>
<keyword evidence="4" id="KW-0929">Antimicrobial</keyword>
<evidence type="ECO:0000313" key="13">
    <source>
        <dbReference type="Proteomes" id="UP001152759"/>
    </source>
</evidence>
<keyword evidence="13" id="KW-1185">Reference proteome</keyword>
<accession>A0A9P0F3V6</accession>
<evidence type="ECO:0000256" key="8">
    <source>
        <dbReference type="ARBA" id="ARBA00023022"/>
    </source>
</evidence>
<evidence type="ECO:0000256" key="2">
    <source>
        <dbReference type="ARBA" id="ARBA00008501"/>
    </source>
</evidence>
<feature type="signal peptide" evidence="10">
    <location>
        <begin position="1"/>
        <end position="18"/>
    </location>
</feature>
<evidence type="ECO:0000256" key="5">
    <source>
        <dbReference type="ARBA" id="ARBA00022588"/>
    </source>
</evidence>
<dbReference type="PANTHER" id="PTHR45828">
    <property type="entry name" value="CYTOCHROME B561/FERRIC REDUCTASE TRANSMEMBRANE"/>
    <property type="match status" value="1"/>
</dbReference>
<dbReference type="GO" id="GO:0045087">
    <property type="term" value="P:innate immune response"/>
    <property type="evidence" value="ECO:0007669"/>
    <property type="project" value="UniProtKB-KW"/>
</dbReference>
<dbReference type="GO" id="GO:0016020">
    <property type="term" value="C:membrane"/>
    <property type="evidence" value="ECO:0007669"/>
    <property type="project" value="TreeGrafter"/>
</dbReference>
<protein>
    <recommendedName>
        <fullName evidence="11">Reelin domain-containing protein</fullName>
    </recommendedName>
</protein>
<dbReference type="GO" id="GO:0042742">
    <property type="term" value="P:defense response to bacterium"/>
    <property type="evidence" value="ECO:0007669"/>
    <property type="project" value="UniProtKB-KW"/>
</dbReference>
<dbReference type="CDD" id="cd08544">
    <property type="entry name" value="Reeler"/>
    <property type="match status" value="1"/>
</dbReference>
<evidence type="ECO:0000256" key="10">
    <source>
        <dbReference type="SAM" id="SignalP"/>
    </source>
</evidence>
<keyword evidence="5" id="KW-0399">Innate immunity</keyword>
<evidence type="ECO:0000256" key="7">
    <source>
        <dbReference type="ARBA" id="ARBA00022859"/>
    </source>
</evidence>
<name>A0A9P0F3V6_BEMTA</name>
<evidence type="ECO:0000256" key="9">
    <source>
        <dbReference type="SAM" id="MobiDB-lite"/>
    </source>
</evidence>
<comment type="subcellular location">
    <subcellularLocation>
        <location evidence="1">Secreted</location>
    </subcellularLocation>
</comment>
<sequence>MKCVLLLWLCALVAVSFGYKTGAPASQCESMTPGHKDSKPQTSPNPYTVTVTKNKITPGEKISLRIRGLNDEKEILRGFLIQGRHNNIPVGKFTSSLSLKLLDCAGGKQNAATHSSVANRTGVSMFWTAPTDVTTPMVVNFVATVVKDYKTYWVKTPMANVTVTPGKA</sequence>
<reference evidence="12" key="1">
    <citation type="submission" date="2021-12" db="EMBL/GenBank/DDBJ databases">
        <authorList>
            <person name="King R."/>
        </authorList>
    </citation>
    <scope>NUCLEOTIDE SEQUENCE</scope>
</reference>
<evidence type="ECO:0000256" key="3">
    <source>
        <dbReference type="ARBA" id="ARBA00022525"/>
    </source>
</evidence>
<evidence type="ECO:0000256" key="1">
    <source>
        <dbReference type="ARBA" id="ARBA00004613"/>
    </source>
</evidence>
<organism evidence="12 13">
    <name type="scientific">Bemisia tabaci</name>
    <name type="common">Sweetpotato whitefly</name>
    <name type="synonym">Aleurodes tabaci</name>
    <dbReference type="NCBI Taxonomy" id="7038"/>
    <lineage>
        <taxon>Eukaryota</taxon>
        <taxon>Metazoa</taxon>
        <taxon>Ecdysozoa</taxon>
        <taxon>Arthropoda</taxon>
        <taxon>Hexapoda</taxon>
        <taxon>Insecta</taxon>
        <taxon>Pterygota</taxon>
        <taxon>Neoptera</taxon>
        <taxon>Paraneoptera</taxon>
        <taxon>Hemiptera</taxon>
        <taxon>Sternorrhyncha</taxon>
        <taxon>Aleyrodoidea</taxon>
        <taxon>Aleyrodidae</taxon>
        <taxon>Aleyrodinae</taxon>
        <taxon>Bemisia</taxon>
    </lineage>
</organism>
<keyword evidence="7" id="KW-0391">Immunity</keyword>
<dbReference type="PROSITE" id="PS51019">
    <property type="entry name" value="REELIN"/>
    <property type="match status" value="1"/>
</dbReference>
<keyword evidence="3" id="KW-0964">Secreted</keyword>
<dbReference type="KEGG" id="btab:109044553"/>
<dbReference type="PANTHER" id="PTHR45828:SF9">
    <property type="entry name" value="CELL WALL INTEGRITY AND STRESS RESPONSE COMPONENT 4-LIKE-RELATED"/>
    <property type="match status" value="1"/>
</dbReference>
<comment type="similarity">
    <text evidence="2">Belongs to the insect defense protein family.</text>
</comment>
<dbReference type="GO" id="GO:0005576">
    <property type="term" value="C:extracellular region"/>
    <property type="evidence" value="ECO:0007669"/>
    <property type="project" value="UniProtKB-SubCell"/>
</dbReference>
<feature type="domain" description="Reelin" evidence="11">
    <location>
        <begin position="13"/>
        <end position="168"/>
    </location>
</feature>
<evidence type="ECO:0000259" key="11">
    <source>
        <dbReference type="PROSITE" id="PS51019"/>
    </source>
</evidence>
<proteinExistence type="inferred from homology"/>
<gene>
    <name evidence="12" type="ORF">BEMITA_LOCUS7509</name>
</gene>
<evidence type="ECO:0000256" key="4">
    <source>
        <dbReference type="ARBA" id="ARBA00022529"/>
    </source>
</evidence>
<keyword evidence="6 10" id="KW-0732">Signal</keyword>
<dbReference type="Pfam" id="PF02014">
    <property type="entry name" value="Reeler"/>
    <property type="match status" value="1"/>
</dbReference>
<keyword evidence="8" id="KW-0044">Antibiotic</keyword>
<dbReference type="InterPro" id="IPR002861">
    <property type="entry name" value="Reeler_dom"/>
</dbReference>
<dbReference type="Gene3D" id="2.60.40.4060">
    <property type="entry name" value="Reeler domain"/>
    <property type="match status" value="1"/>
</dbReference>
<dbReference type="Proteomes" id="UP001152759">
    <property type="component" value="Chromosome 4"/>
</dbReference>
<evidence type="ECO:0000256" key="6">
    <source>
        <dbReference type="ARBA" id="ARBA00022729"/>
    </source>
</evidence>
<feature type="chain" id="PRO_5040128138" description="Reelin domain-containing protein" evidence="10">
    <location>
        <begin position="19"/>
        <end position="168"/>
    </location>
</feature>
<dbReference type="InterPro" id="IPR042307">
    <property type="entry name" value="Reeler_sf"/>
</dbReference>
<evidence type="ECO:0000313" key="12">
    <source>
        <dbReference type="EMBL" id="CAH0388604.1"/>
    </source>
</evidence>
<dbReference type="AlphaFoldDB" id="A0A9P0F3V6"/>
<feature type="region of interest" description="Disordered" evidence="9">
    <location>
        <begin position="25"/>
        <end position="47"/>
    </location>
</feature>
<dbReference type="EMBL" id="OU963865">
    <property type="protein sequence ID" value="CAH0388604.1"/>
    <property type="molecule type" value="Genomic_DNA"/>
</dbReference>